<feature type="region of interest" description="Disordered" evidence="1">
    <location>
        <begin position="399"/>
        <end position="419"/>
    </location>
</feature>
<accession>A0A9K3LDE1</accession>
<reference evidence="3" key="2">
    <citation type="submission" date="2021-04" db="EMBL/GenBank/DDBJ databases">
        <authorList>
            <person name="Podell S."/>
        </authorList>
    </citation>
    <scope>NUCLEOTIDE SEQUENCE</scope>
    <source>
        <strain evidence="3">Hildebrandi</strain>
    </source>
</reference>
<protein>
    <submittedName>
        <fullName evidence="3">Uncharacterized protein</fullName>
    </submittedName>
</protein>
<feature type="signal peptide" evidence="2">
    <location>
        <begin position="1"/>
        <end position="25"/>
    </location>
</feature>
<organism evidence="3 4">
    <name type="scientific">Nitzschia inconspicua</name>
    <dbReference type="NCBI Taxonomy" id="303405"/>
    <lineage>
        <taxon>Eukaryota</taxon>
        <taxon>Sar</taxon>
        <taxon>Stramenopiles</taxon>
        <taxon>Ochrophyta</taxon>
        <taxon>Bacillariophyta</taxon>
        <taxon>Bacillariophyceae</taxon>
        <taxon>Bacillariophycidae</taxon>
        <taxon>Bacillariales</taxon>
        <taxon>Bacillariaceae</taxon>
        <taxon>Nitzschia</taxon>
    </lineage>
</organism>
<feature type="region of interest" description="Disordered" evidence="1">
    <location>
        <begin position="140"/>
        <end position="161"/>
    </location>
</feature>
<keyword evidence="2" id="KW-0732">Signal</keyword>
<name>A0A9K3LDE1_9STRA</name>
<reference evidence="3" key="1">
    <citation type="journal article" date="2021" name="Sci. Rep.">
        <title>Diploid genomic architecture of Nitzschia inconspicua, an elite biomass production diatom.</title>
        <authorList>
            <person name="Oliver A."/>
            <person name="Podell S."/>
            <person name="Pinowska A."/>
            <person name="Traller J.C."/>
            <person name="Smith S.R."/>
            <person name="McClure R."/>
            <person name="Beliaev A."/>
            <person name="Bohutskyi P."/>
            <person name="Hill E.A."/>
            <person name="Rabines A."/>
            <person name="Zheng H."/>
            <person name="Allen L.Z."/>
            <person name="Kuo A."/>
            <person name="Grigoriev I.V."/>
            <person name="Allen A.E."/>
            <person name="Hazlebeck D."/>
            <person name="Allen E.E."/>
        </authorList>
    </citation>
    <scope>NUCLEOTIDE SEQUENCE</scope>
    <source>
        <strain evidence="3">Hildebrandi</strain>
    </source>
</reference>
<evidence type="ECO:0000256" key="1">
    <source>
        <dbReference type="SAM" id="MobiDB-lite"/>
    </source>
</evidence>
<dbReference type="EMBL" id="JAGRRH010000013">
    <property type="protein sequence ID" value="KAG7360395.1"/>
    <property type="molecule type" value="Genomic_DNA"/>
</dbReference>
<proteinExistence type="predicted"/>
<dbReference type="AlphaFoldDB" id="A0A9K3LDE1"/>
<feature type="chain" id="PRO_5039927320" evidence="2">
    <location>
        <begin position="26"/>
        <end position="419"/>
    </location>
</feature>
<sequence length="419" mass="45313">MKYLISEIMVTCLLLFLGSSIRTEAFQQARIPSWSASRITVYPERPYRRPLPSQRIRPSLPTLYAMIPLIDDATIDPLVTVATSATTSMALALEETASTEPSNTEEVLKTVAIALTLGGGLIPATISANQQMIQALSGRKGYNNGEPVPEDDPSNTFDPTAGKGINPLLRQYVIDSGASGPSLPQQQLLFAADNIPLVDIIAVLGRIPDTDSIVDWRSLPSATRSGTTSTSNPPMWLPRNAFKVLIRQAKFVAWPNDPKTGEPVGGAQLKQAELARISKSNAQIGDAALDAVFDSWAWGASIATPDKVENTLKLFKPSPNELDLDAFVGAAIRGRSQTAIAAATFIVIQIALRGKQTSHPVSTRLCGCCIILFHRVARINKIKNRKIRCHPKNIQNQANACQKAEAEPTSSTLDPSENR</sequence>
<keyword evidence="4" id="KW-1185">Reference proteome</keyword>
<feature type="compositionally biased region" description="Polar residues" evidence="1">
    <location>
        <begin position="408"/>
        <end position="419"/>
    </location>
</feature>
<comment type="caution">
    <text evidence="3">The sequence shown here is derived from an EMBL/GenBank/DDBJ whole genome shotgun (WGS) entry which is preliminary data.</text>
</comment>
<evidence type="ECO:0000313" key="3">
    <source>
        <dbReference type="EMBL" id="KAG7360395.1"/>
    </source>
</evidence>
<evidence type="ECO:0000256" key="2">
    <source>
        <dbReference type="SAM" id="SignalP"/>
    </source>
</evidence>
<dbReference type="Proteomes" id="UP000693970">
    <property type="component" value="Unassembled WGS sequence"/>
</dbReference>
<evidence type="ECO:0000313" key="4">
    <source>
        <dbReference type="Proteomes" id="UP000693970"/>
    </source>
</evidence>
<gene>
    <name evidence="3" type="ORF">IV203_035494</name>
</gene>
<dbReference type="OrthoDB" id="195001at2759"/>